<feature type="domain" description="Integrase zinc-binding" evidence="2">
    <location>
        <begin position="227"/>
        <end position="265"/>
    </location>
</feature>
<organism evidence="3 4">
    <name type="scientific">Chara braunii</name>
    <name type="common">Braun's stonewort</name>
    <dbReference type="NCBI Taxonomy" id="69332"/>
    <lineage>
        <taxon>Eukaryota</taxon>
        <taxon>Viridiplantae</taxon>
        <taxon>Streptophyta</taxon>
        <taxon>Charophyceae</taxon>
        <taxon>Charales</taxon>
        <taxon>Characeae</taxon>
        <taxon>Chara</taxon>
    </lineage>
</organism>
<evidence type="ECO:0000313" key="3">
    <source>
        <dbReference type="EMBL" id="GBG73301.1"/>
    </source>
</evidence>
<dbReference type="EMBL" id="BFEA01000180">
    <property type="protein sequence ID" value="GBG73301.1"/>
    <property type="molecule type" value="Genomic_DNA"/>
</dbReference>
<dbReference type="Proteomes" id="UP000265515">
    <property type="component" value="Unassembled WGS sequence"/>
</dbReference>
<protein>
    <recommendedName>
        <fullName evidence="2">Integrase zinc-binding domain-containing protein</fullName>
    </recommendedName>
</protein>
<dbReference type="Gramene" id="GBG73301">
    <property type="protein sequence ID" value="GBG73301"/>
    <property type="gene ID" value="CBR_g13020"/>
</dbReference>
<name>A0A388KTA8_CHABU</name>
<dbReference type="AlphaFoldDB" id="A0A388KTA8"/>
<evidence type="ECO:0000256" key="1">
    <source>
        <dbReference type="SAM" id="MobiDB-lite"/>
    </source>
</evidence>
<dbReference type="InterPro" id="IPR041588">
    <property type="entry name" value="Integrase_H2C2"/>
</dbReference>
<feature type="compositionally biased region" description="Basic and acidic residues" evidence="1">
    <location>
        <begin position="292"/>
        <end position="305"/>
    </location>
</feature>
<gene>
    <name evidence="3" type="ORF">CBR_g13020</name>
</gene>
<accession>A0A388KTA8</accession>
<evidence type="ECO:0000259" key="2">
    <source>
        <dbReference type="Pfam" id="PF17921"/>
    </source>
</evidence>
<feature type="compositionally biased region" description="Basic and acidic residues" evidence="1">
    <location>
        <begin position="484"/>
        <end position="499"/>
    </location>
</feature>
<proteinExistence type="predicted"/>
<dbReference type="Gene3D" id="1.10.340.70">
    <property type="match status" value="1"/>
</dbReference>
<keyword evidence="4" id="KW-1185">Reference proteome</keyword>
<feature type="compositionally biased region" description="Basic and acidic residues" evidence="1">
    <location>
        <begin position="455"/>
        <end position="475"/>
    </location>
</feature>
<feature type="region of interest" description="Disordered" evidence="1">
    <location>
        <begin position="271"/>
        <end position="305"/>
    </location>
</feature>
<evidence type="ECO:0000313" key="4">
    <source>
        <dbReference type="Proteomes" id="UP000265515"/>
    </source>
</evidence>
<sequence>MDGDIYDQFREDIDRKVPGGVKAEAQRRVVARQVSPATFRLWQEKDDPSIGVEEEEGDEEVTQRLQAGVIKEEPIVIESDDESEGEKVEPVSILLGKMEDLWDKMARYRQKLTDICEEVESWKVGIPKVFLYDSGTLNPAEGERVVPESQDDELEEGEIKEAFREEECDGIYLELGFLLSCEIKIRDASERVQRMRHLYLVKDCHFFVKRHVGNPRRVIRGRNRKIDVIVALHDGIVGGHRGVNATYTKISELYYWDGMMKMVSKSDFAKTAMPRGGREMRPSRRPSGASGGHERHGSYQREHTPEYDDGDIELFLGDFWSYASRRRWTVTRMIKRLRGRGRFAEPIAWIREEVRTWQEVEQAMKRLRPSPVGADGKPIHLQIGNVEEFILAFEQFMHKQGILRDQWMQTLPLWTRGAKRPLAREIRDRARDWEGCRALLREAFRRPEPVQPQPRVERQQRSKRQREPDPREAAPSRRGRKSLARRDEEPNPPAEERGMYPECGLGPVAFQPFTE</sequence>
<feature type="region of interest" description="Disordered" evidence="1">
    <location>
        <begin position="444"/>
        <end position="515"/>
    </location>
</feature>
<reference evidence="3 4" key="1">
    <citation type="journal article" date="2018" name="Cell">
        <title>The Chara Genome: Secondary Complexity and Implications for Plant Terrestrialization.</title>
        <authorList>
            <person name="Nishiyama T."/>
            <person name="Sakayama H."/>
            <person name="Vries J.D."/>
            <person name="Buschmann H."/>
            <person name="Saint-Marcoux D."/>
            <person name="Ullrich K.K."/>
            <person name="Haas F.B."/>
            <person name="Vanderstraeten L."/>
            <person name="Becker D."/>
            <person name="Lang D."/>
            <person name="Vosolsobe S."/>
            <person name="Rombauts S."/>
            <person name="Wilhelmsson P.K.I."/>
            <person name="Janitza P."/>
            <person name="Kern R."/>
            <person name="Heyl A."/>
            <person name="Rumpler F."/>
            <person name="Villalobos L.I.A.C."/>
            <person name="Clay J.M."/>
            <person name="Skokan R."/>
            <person name="Toyoda A."/>
            <person name="Suzuki Y."/>
            <person name="Kagoshima H."/>
            <person name="Schijlen E."/>
            <person name="Tajeshwar N."/>
            <person name="Catarino B."/>
            <person name="Hetherington A.J."/>
            <person name="Saltykova A."/>
            <person name="Bonnot C."/>
            <person name="Breuninger H."/>
            <person name="Symeonidi A."/>
            <person name="Radhakrishnan G.V."/>
            <person name="Van Nieuwerburgh F."/>
            <person name="Deforce D."/>
            <person name="Chang C."/>
            <person name="Karol K.G."/>
            <person name="Hedrich R."/>
            <person name="Ulvskov P."/>
            <person name="Glockner G."/>
            <person name="Delwiche C.F."/>
            <person name="Petrasek J."/>
            <person name="Van de Peer Y."/>
            <person name="Friml J."/>
            <person name="Beilby M."/>
            <person name="Dolan L."/>
            <person name="Kohara Y."/>
            <person name="Sugano S."/>
            <person name="Fujiyama A."/>
            <person name="Delaux P.-M."/>
            <person name="Quint M."/>
            <person name="TheiBen G."/>
            <person name="Hagemann M."/>
            <person name="Harholt J."/>
            <person name="Dunand C."/>
            <person name="Zachgo S."/>
            <person name="Langdale J."/>
            <person name="Maumus F."/>
            <person name="Straeten D.V.D."/>
            <person name="Gould S.B."/>
            <person name="Rensing S.A."/>
        </authorList>
    </citation>
    <scope>NUCLEOTIDE SEQUENCE [LARGE SCALE GENOMIC DNA]</scope>
    <source>
        <strain evidence="3 4">S276</strain>
    </source>
</reference>
<comment type="caution">
    <text evidence="3">The sequence shown here is derived from an EMBL/GenBank/DDBJ whole genome shotgun (WGS) entry which is preliminary data.</text>
</comment>
<dbReference type="Pfam" id="PF17921">
    <property type="entry name" value="Integrase_H2C2"/>
    <property type="match status" value="1"/>
</dbReference>